<feature type="transmembrane region" description="Helical" evidence="6">
    <location>
        <begin position="76"/>
        <end position="97"/>
    </location>
</feature>
<evidence type="ECO:0000313" key="8">
    <source>
        <dbReference type="EMBL" id="MDT0401372.1"/>
    </source>
</evidence>
<sequence length="310" mass="31716">MDILLPVLFALGAASSNALATVLQRKAALTVPRSDGLRAGLMLDLLRRPVWLAGIAAVVAAAVCQAVALATGPLTVVQPLLVLELPFALVIATLLLQGRLSRVSWLAVASVVAGLAVALAAASPEGNRTQVPMDRWIPALAVCAAALAGLVLAALRRPEGRGRAACFGLATAVAYAATAALMKASMHTLDDGGLTAFLTAWQTYGFALFGVAALFFLENAMQSGPLVASQPAVTLGDAAVSLTLGITVYAEYVRTGWWLLPQLLGVALIAAGVLALSRVPLAHALTGDGAGTSGEGPAVRDDASDSRPWR</sequence>
<feature type="chain" id="PRO_5047415205" evidence="7">
    <location>
        <begin position="21"/>
        <end position="310"/>
    </location>
</feature>
<feature type="transmembrane region" description="Helical" evidence="6">
    <location>
        <begin position="257"/>
        <end position="276"/>
    </location>
</feature>
<evidence type="ECO:0000256" key="2">
    <source>
        <dbReference type="ARBA" id="ARBA00022692"/>
    </source>
</evidence>
<keyword evidence="2 6" id="KW-0812">Transmembrane</keyword>
<dbReference type="RefSeq" id="WP_051713861.1">
    <property type="nucleotide sequence ID" value="NZ_JAVRFB010000003.1"/>
</dbReference>
<dbReference type="Pfam" id="PF05653">
    <property type="entry name" value="Mg_trans_NIPA"/>
    <property type="match status" value="1"/>
</dbReference>
<dbReference type="PANTHER" id="PTHR40761">
    <property type="entry name" value="CONSERVED INTEGRAL MEMBRANE ALANINE VALINE AND LEUCINE RICH PROTEIN-RELATED"/>
    <property type="match status" value="1"/>
</dbReference>
<dbReference type="InterPro" id="IPR037185">
    <property type="entry name" value="EmrE-like"/>
</dbReference>
<gene>
    <name evidence="8" type="ORF">RM528_05845</name>
</gene>
<feature type="transmembrane region" description="Helical" evidence="6">
    <location>
        <begin position="136"/>
        <end position="156"/>
    </location>
</feature>
<feature type="transmembrane region" description="Helical" evidence="6">
    <location>
        <begin position="194"/>
        <end position="217"/>
    </location>
</feature>
<proteinExistence type="predicted"/>
<feature type="transmembrane region" description="Helical" evidence="6">
    <location>
        <begin position="50"/>
        <end position="69"/>
    </location>
</feature>
<dbReference type="SUPFAM" id="SSF103481">
    <property type="entry name" value="Multidrug resistance efflux transporter EmrE"/>
    <property type="match status" value="1"/>
</dbReference>
<dbReference type="PANTHER" id="PTHR40761:SF1">
    <property type="entry name" value="CONSERVED INTEGRAL MEMBRANE ALANINE VALINE AND LEUCINE RICH PROTEIN-RELATED"/>
    <property type="match status" value="1"/>
</dbReference>
<name>A0ABU2QA83_9ACTN</name>
<evidence type="ECO:0000256" key="3">
    <source>
        <dbReference type="ARBA" id="ARBA00022989"/>
    </source>
</evidence>
<feature type="transmembrane region" description="Helical" evidence="6">
    <location>
        <begin position="162"/>
        <end position="182"/>
    </location>
</feature>
<evidence type="ECO:0000256" key="7">
    <source>
        <dbReference type="SAM" id="SignalP"/>
    </source>
</evidence>
<evidence type="ECO:0000256" key="6">
    <source>
        <dbReference type="SAM" id="Phobius"/>
    </source>
</evidence>
<feature type="compositionally biased region" description="Basic and acidic residues" evidence="5">
    <location>
        <begin position="298"/>
        <end position="310"/>
    </location>
</feature>
<reference evidence="9" key="1">
    <citation type="submission" date="2023-07" db="EMBL/GenBank/DDBJ databases">
        <title>30 novel species of actinomycetes from the DSMZ collection.</title>
        <authorList>
            <person name="Nouioui I."/>
        </authorList>
    </citation>
    <scope>NUCLEOTIDE SEQUENCE [LARGE SCALE GENOMIC DNA]</scope>
    <source>
        <strain evidence="9">DSM 41635</strain>
    </source>
</reference>
<organism evidence="8 9">
    <name type="scientific">Streptomyces edwardsiae</name>
    <dbReference type="NCBI Taxonomy" id="3075527"/>
    <lineage>
        <taxon>Bacteria</taxon>
        <taxon>Bacillati</taxon>
        <taxon>Actinomycetota</taxon>
        <taxon>Actinomycetes</taxon>
        <taxon>Kitasatosporales</taxon>
        <taxon>Streptomycetaceae</taxon>
        <taxon>Streptomyces</taxon>
    </lineage>
</organism>
<evidence type="ECO:0000256" key="5">
    <source>
        <dbReference type="SAM" id="MobiDB-lite"/>
    </source>
</evidence>
<keyword evidence="4 6" id="KW-0472">Membrane</keyword>
<evidence type="ECO:0000256" key="4">
    <source>
        <dbReference type="ARBA" id="ARBA00023136"/>
    </source>
</evidence>
<feature type="transmembrane region" description="Helical" evidence="6">
    <location>
        <begin position="103"/>
        <end position="124"/>
    </location>
</feature>
<protein>
    <submittedName>
        <fullName evidence="8">DMT family transporter</fullName>
    </submittedName>
</protein>
<evidence type="ECO:0000313" key="9">
    <source>
        <dbReference type="Proteomes" id="UP001180503"/>
    </source>
</evidence>
<keyword evidence="3 6" id="KW-1133">Transmembrane helix</keyword>
<keyword evidence="7" id="KW-0732">Signal</keyword>
<dbReference type="NCBIfam" id="NF038012">
    <property type="entry name" value="DMT_1"/>
    <property type="match status" value="1"/>
</dbReference>
<evidence type="ECO:0000256" key="1">
    <source>
        <dbReference type="ARBA" id="ARBA00004141"/>
    </source>
</evidence>
<feature type="region of interest" description="Disordered" evidence="5">
    <location>
        <begin position="291"/>
        <end position="310"/>
    </location>
</feature>
<dbReference type="EMBL" id="JAVRFB010000003">
    <property type="protein sequence ID" value="MDT0401372.1"/>
    <property type="molecule type" value="Genomic_DNA"/>
</dbReference>
<dbReference type="Proteomes" id="UP001180503">
    <property type="component" value="Unassembled WGS sequence"/>
</dbReference>
<accession>A0ABU2QA83</accession>
<dbReference type="InterPro" id="IPR008521">
    <property type="entry name" value="Mg_trans_NIPA"/>
</dbReference>
<feature type="signal peptide" evidence="7">
    <location>
        <begin position="1"/>
        <end position="20"/>
    </location>
</feature>
<comment type="caution">
    <text evidence="8">The sequence shown here is derived from an EMBL/GenBank/DDBJ whole genome shotgun (WGS) entry which is preliminary data.</text>
</comment>
<comment type="subcellular location">
    <subcellularLocation>
        <location evidence="1">Membrane</location>
        <topology evidence="1">Multi-pass membrane protein</topology>
    </subcellularLocation>
</comment>